<dbReference type="AlphaFoldDB" id="A0A2M4DII4"/>
<proteinExistence type="predicted"/>
<sequence>MRLWRWTVSRPVVVVAVLVQAVASAVVMVQVRAALVALWGCVTSASLRWMLALARANRTWPVRLPKSGST</sequence>
<name>A0A2M4DII4_ANODA</name>
<protein>
    <submittedName>
        <fullName evidence="1">Putative secreted protein</fullName>
    </submittedName>
</protein>
<dbReference type="EMBL" id="GGFL01013189">
    <property type="protein sequence ID" value="MBW77367.1"/>
    <property type="molecule type" value="Transcribed_RNA"/>
</dbReference>
<accession>A0A2M4DII4</accession>
<reference evidence="1" key="1">
    <citation type="submission" date="2018-01" db="EMBL/GenBank/DDBJ databases">
        <title>An insight into the sialome of Amazonian anophelines.</title>
        <authorList>
            <person name="Ribeiro J.M."/>
            <person name="Scarpassa V."/>
            <person name="Calvo E."/>
        </authorList>
    </citation>
    <scope>NUCLEOTIDE SEQUENCE</scope>
</reference>
<organism evidence="1">
    <name type="scientific">Anopheles darlingi</name>
    <name type="common">Mosquito</name>
    <dbReference type="NCBI Taxonomy" id="43151"/>
    <lineage>
        <taxon>Eukaryota</taxon>
        <taxon>Metazoa</taxon>
        <taxon>Ecdysozoa</taxon>
        <taxon>Arthropoda</taxon>
        <taxon>Hexapoda</taxon>
        <taxon>Insecta</taxon>
        <taxon>Pterygota</taxon>
        <taxon>Neoptera</taxon>
        <taxon>Endopterygota</taxon>
        <taxon>Diptera</taxon>
        <taxon>Nematocera</taxon>
        <taxon>Culicoidea</taxon>
        <taxon>Culicidae</taxon>
        <taxon>Anophelinae</taxon>
        <taxon>Anopheles</taxon>
    </lineage>
</organism>
<evidence type="ECO:0000313" key="1">
    <source>
        <dbReference type="EMBL" id="MBW77367.1"/>
    </source>
</evidence>